<dbReference type="PROSITE" id="PS50012">
    <property type="entry name" value="RCC1_3"/>
    <property type="match status" value="6"/>
</dbReference>
<dbReference type="eggNOG" id="KOG1426">
    <property type="taxonomic scope" value="Eukaryota"/>
</dbReference>
<dbReference type="Pfam" id="PF25390">
    <property type="entry name" value="WD40_RLD"/>
    <property type="match status" value="1"/>
</dbReference>
<dbReference type="InParanoid" id="I2H1C7"/>
<dbReference type="PRINTS" id="PR00633">
    <property type="entry name" value="RCCNDNSATION"/>
</dbReference>
<dbReference type="OMA" id="IFVWGTG"/>
<dbReference type="Proteomes" id="UP000002866">
    <property type="component" value="Chromosome 3"/>
</dbReference>
<dbReference type="STRING" id="1071380.I2H1C7"/>
<dbReference type="GO" id="GO:0005737">
    <property type="term" value="C:cytoplasm"/>
    <property type="evidence" value="ECO:0007669"/>
    <property type="project" value="TreeGrafter"/>
</dbReference>
<feature type="compositionally biased region" description="Basic and acidic residues" evidence="4">
    <location>
        <begin position="37"/>
        <end position="48"/>
    </location>
</feature>
<feature type="repeat" description="RCC1" evidence="3">
    <location>
        <begin position="438"/>
        <end position="492"/>
    </location>
</feature>
<keyword evidence="2" id="KW-0677">Repeat</keyword>
<feature type="region of interest" description="Disordered" evidence="4">
    <location>
        <begin position="1"/>
        <end position="48"/>
    </location>
</feature>
<feature type="repeat" description="RCC1" evidence="3">
    <location>
        <begin position="68"/>
        <end position="124"/>
    </location>
</feature>
<gene>
    <name evidence="6" type="primary">TBLA0C03770</name>
    <name evidence="6" type="ORF">TBLA_0C03770</name>
</gene>
<evidence type="ECO:0000313" key="6">
    <source>
        <dbReference type="EMBL" id="CCH60179.1"/>
    </source>
</evidence>
<dbReference type="PROSITE" id="PS00625">
    <property type="entry name" value="RCC1_1"/>
    <property type="match status" value="1"/>
</dbReference>
<dbReference type="SUPFAM" id="SSF50985">
    <property type="entry name" value="RCC1/BLIP-II"/>
    <property type="match status" value="1"/>
</dbReference>
<feature type="region of interest" description="Disordered" evidence="4">
    <location>
        <begin position="143"/>
        <end position="170"/>
    </location>
</feature>
<dbReference type="PANTHER" id="PTHR45982">
    <property type="entry name" value="REGULATOR OF CHROMOSOME CONDENSATION"/>
    <property type="match status" value="1"/>
</dbReference>
<dbReference type="PROSITE" id="PS00626">
    <property type="entry name" value="RCC1_2"/>
    <property type="match status" value="3"/>
</dbReference>
<dbReference type="HOGENOM" id="CLU_005210_4_0_1"/>
<dbReference type="InterPro" id="IPR058923">
    <property type="entry name" value="RCC1-like_dom"/>
</dbReference>
<evidence type="ECO:0000256" key="1">
    <source>
        <dbReference type="ARBA" id="ARBA00022658"/>
    </source>
</evidence>
<evidence type="ECO:0000256" key="2">
    <source>
        <dbReference type="ARBA" id="ARBA00022737"/>
    </source>
</evidence>
<proteinExistence type="predicted"/>
<reference evidence="6 7" key="1">
    <citation type="journal article" date="2011" name="Proc. Natl. Acad. Sci. U.S.A.">
        <title>Evolutionary erosion of yeast sex chromosomes by mating-type switching accidents.</title>
        <authorList>
            <person name="Gordon J.L."/>
            <person name="Armisen D."/>
            <person name="Proux-Wera E."/>
            <person name="Oheigeartaigh S.S."/>
            <person name="Byrne K.P."/>
            <person name="Wolfe K.H."/>
        </authorList>
    </citation>
    <scope>NUCLEOTIDE SEQUENCE [LARGE SCALE GENOMIC DNA]</scope>
    <source>
        <strain evidence="7">ATCC 34711 / CBS 6284 / DSM 70876 / NBRC 10599 / NRRL Y-10934 / UCD 77-7</strain>
    </source>
</reference>
<dbReference type="GeneID" id="14495159"/>
<dbReference type="KEGG" id="tbl:TBLA_0C03770"/>
<sequence>MVKEKRSLEEAQAESEVENKNQKQQKKIIAEKEEDLEPKTKKNSKTSDKSIINLQDDYKHLNISVQPLDIFCWGTGSMCELGLGPLAKNKEVKRPRLNAFLSSDKAKIISIAVGGMHTLALDQDNNVWSWGCNDVGALGRDTSSANENLKDMDADSSDDEDGDLNESESTPMKIPRECFPELDCGEGIKIVQLIATDNLSCALLSNGEVYSWGTFRCNEGILGFYKDEIQIQRKPWKLPTFSTNNYKIVQMASGKDHVLFLDESGIVYSWGNGQQNQLGRKVMEEFRLKTLDPRPFGLKNIKYIGSGENHSFALKQDGSLVSWGLNQFGQCGTSEKIEDGALVTIPEVVKLPKDFKIKVVSGGEHHTLFLGENGDLYVAGRLDMFEIGISKDNLPEYTYQDEHKKPRSVPLPTRLENVPKFRNVCAGSHHSLAIATNGIAYSWGFGETYAVGLGPSGDDIETPTRIKNTATLDHNIIMVGAGGQFSVSGGVKLSDEEADKRADDMND</sequence>
<dbReference type="RefSeq" id="XP_004179698.1">
    <property type="nucleotide sequence ID" value="XM_004179650.1"/>
</dbReference>
<evidence type="ECO:0000256" key="3">
    <source>
        <dbReference type="PROSITE-ProRule" id="PRU00235"/>
    </source>
</evidence>
<accession>I2H1C7</accession>
<evidence type="ECO:0000256" key="4">
    <source>
        <dbReference type="SAM" id="MobiDB-lite"/>
    </source>
</evidence>
<feature type="repeat" description="RCC1" evidence="3">
    <location>
        <begin position="374"/>
        <end position="437"/>
    </location>
</feature>
<evidence type="ECO:0000259" key="5">
    <source>
        <dbReference type="Pfam" id="PF25390"/>
    </source>
</evidence>
<dbReference type="InterPro" id="IPR051553">
    <property type="entry name" value="Ran_GTPase-activating"/>
</dbReference>
<dbReference type="InterPro" id="IPR000408">
    <property type="entry name" value="Reg_chr_condens"/>
</dbReference>
<dbReference type="OrthoDB" id="61110at2759"/>
<feature type="repeat" description="RCC1" evidence="3">
    <location>
        <begin position="207"/>
        <end position="264"/>
    </location>
</feature>
<keyword evidence="7" id="KW-1185">Reference proteome</keyword>
<evidence type="ECO:0000313" key="7">
    <source>
        <dbReference type="Proteomes" id="UP000002866"/>
    </source>
</evidence>
<dbReference type="AlphaFoldDB" id="I2H1C7"/>
<dbReference type="FunCoup" id="I2H1C7">
    <property type="interactions" value="1036"/>
</dbReference>
<dbReference type="Gene3D" id="2.130.10.30">
    <property type="entry name" value="Regulator of chromosome condensation 1/beta-lactamase-inhibitor protein II"/>
    <property type="match status" value="1"/>
</dbReference>
<name>I2H1C7_HENB6</name>
<feature type="repeat" description="RCC1" evidence="3">
    <location>
        <begin position="318"/>
        <end position="373"/>
    </location>
</feature>
<keyword evidence="1" id="KW-0344">Guanine-nucleotide releasing factor</keyword>
<dbReference type="GO" id="GO:0005085">
    <property type="term" value="F:guanyl-nucleotide exchange factor activity"/>
    <property type="evidence" value="ECO:0007669"/>
    <property type="project" value="TreeGrafter"/>
</dbReference>
<feature type="domain" description="RCC1-like" evidence="5">
    <location>
        <begin position="70"/>
        <end position="487"/>
    </location>
</feature>
<organism evidence="6 7">
    <name type="scientific">Henningerozyma blattae (strain ATCC 34711 / CBS 6284 / DSM 70876 / NBRC 10599 / NRRL Y-10934 / UCD 77-7)</name>
    <name type="common">Yeast</name>
    <name type="synonym">Tetrapisispora blattae</name>
    <dbReference type="NCBI Taxonomy" id="1071380"/>
    <lineage>
        <taxon>Eukaryota</taxon>
        <taxon>Fungi</taxon>
        <taxon>Dikarya</taxon>
        <taxon>Ascomycota</taxon>
        <taxon>Saccharomycotina</taxon>
        <taxon>Saccharomycetes</taxon>
        <taxon>Saccharomycetales</taxon>
        <taxon>Saccharomycetaceae</taxon>
        <taxon>Henningerozyma</taxon>
    </lineage>
</organism>
<feature type="repeat" description="RCC1" evidence="3">
    <location>
        <begin position="265"/>
        <end position="317"/>
    </location>
</feature>
<dbReference type="InterPro" id="IPR009091">
    <property type="entry name" value="RCC1/BLIP-II"/>
</dbReference>
<dbReference type="PANTHER" id="PTHR45982:SF1">
    <property type="entry name" value="REGULATOR OF CHROMOSOME CONDENSATION"/>
    <property type="match status" value="1"/>
</dbReference>
<protein>
    <recommendedName>
        <fullName evidence="5">RCC1-like domain-containing protein</fullName>
    </recommendedName>
</protein>
<feature type="compositionally biased region" description="Acidic residues" evidence="4">
    <location>
        <begin position="154"/>
        <end position="166"/>
    </location>
</feature>
<dbReference type="EMBL" id="HE806318">
    <property type="protein sequence ID" value="CCH60179.1"/>
    <property type="molecule type" value="Genomic_DNA"/>
</dbReference>